<gene>
    <name evidence="1" type="ORF">SAMN05428953_11743</name>
</gene>
<evidence type="ECO:0008006" key="3">
    <source>
        <dbReference type="Google" id="ProtNLM"/>
    </source>
</evidence>
<evidence type="ECO:0000313" key="1">
    <source>
        <dbReference type="EMBL" id="SDK58184.1"/>
    </source>
</evidence>
<dbReference type="Proteomes" id="UP000198894">
    <property type="component" value="Unassembled WGS sequence"/>
</dbReference>
<dbReference type="InterPro" id="IPR029060">
    <property type="entry name" value="PIN-like_dom_sf"/>
</dbReference>
<reference evidence="2" key="1">
    <citation type="submission" date="2016-10" db="EMBL/GenBank/DDBJ databases">
        <authorList>
            <person name="Varghese N."/>
            <person name="Submissions S."/>
        </authorList>
    </citation>
    <scope>NUCLEOTIDE SEQUENCE [LARGE SCALE GENOMIC DNA]</scope>
    <source>
        <strain evidence="2">CGMCC 1.11022</strain>
    </source>
</reference>
<accession>A0A1G9D3A9</accession>
<protein>
    <recommendedName>
        <fullName evidence="3">PIN domain-containing protein</fullName>
    </recommendedName>
</protein>
<proteinExistence type="predicted"/>
<sequence length="126" mass="14111">MDELLETRNVNHSTVCLAELTHLFGRLDPSHPATKTVLREIRRTLEDIPGHRLFSPSETAMGEAGMLAGLVTRLSGAARGESLLNDASLYLQALERGWIVLTRNVRDFDYFDQLLPAGRVLFYEQG</sequence>
<name>A0A1G9D3A9_9HYPH</name>
<evidence type="ECO:0000313" key="2">
    <source>
        <dbReference type="Proteomes" id="UP000198894"/>
    </source>
</evidence>
<dbReference type="SUPFAM" id="SSF88723">
    <property type="entry name" value="PIN domain-like"/>
    <property type="match status" value="1"/>
</dbReference>
<dbReference type="AlphaFoldDB" id="A0A1G9D3A9"/>
<keyword evidence="2" id="KW-1185">Reference proteome</keyword>
<dbReference type="EMBL" id="FNEE01000017">
    <property type="protein sequence ID" value="SDK58184.1"/>
    <property type="molecule type" value="Genomic_DNA"/>
</dbReference>
<organism evidence="1 2">
    <name type="scientific">Mesorhizobium muleiense</name>
    <dbReference type="NCBI Taxonomy" id="1004279"/>
    <lineage>
        <taxon>Bacteria</taxon>
        <taxon>Pseudomonadati</taxon>
        <taxon>Pseudomonadota</taxon>
        <taxon>Alphaproteobacteria</taxon>
        <taxon>Hyphomicrobiales</taxon>
        <taxon>Phyllobacteriaceae</taxon>
        <taxon>Mesorhizobium</taxon>
    </lineage>
</organism>
<dbReference type="Gene3D" id="3.40.50.1010">
    <property type="entry name" value="5'-nuclease"/>
    <property type="match status" value="1"/>
</dbReference>